<dbReference type="EC" id="2.7.11.1" evidence="1"/>
<keyword evidence="5" id="KW-0808">Transferase</keyword>
<feature type="region of interest" description="Disordered" evidence="3">
    <location>
        <begin position="273"/>
        <end position="315"/>
    </location>
</feature>
<dbReference type="PROSITE" id="PS50011">
    <property type="entry name" value="PROTEIN_KINASE_DOM"/>
    <property type="match status" value="1"/>
</dbReference>
<dbReference type="GO" id="GO:0005524">
    <property type="term" value="F:ATP binding"/>
    <property type="evidence" value="ECO:0007669"/>
    <property type="project" value="InterPro"/>
</dbReference>
<evidence type="ECO:0000256" key="3">
    <source>
        <dbReference type="SAM" id="MobiDB-lite"/>
    </source>
</evidence>
<dbReference type="FunFam" id="1.10.510.10:FF:001123">
    <property type="entry name" value="CK1/CK1/CK1-D protein kinase"/>
    <property type="match status" value="1"/>
</dbReference>
<dbReference type="PROSITE" id="PS00108">
    <property type="entry name" value="PROTEIN_KINASE_ST"/>
    <property type="match status" value="1"/>
</dbReference>
<name>A0A0V0QZ44_PSEPJ</name>
<evidence type="ECO:0000313" key="6">
    <source>
        <dbReference type="Proteomes" id="UP000054937"/>
    </source>
</evidence>
<comment type="caution">
    <text evidence="5">The sequence shown here is derived from an EMBL/GenBank/DDBJ whole genome shotgun (WGS) entry which is preliminary data.</text>
</comment>
<evidence type="ECO:0000259" key="4">
    <source>
        <dbReference type="PROSITE" id="PS50011"/>
    </source>
</evidence>
<evidence type="ECO:0000313" key="5">
    <source>
        <dbReference type="EMBL" id="KRX07457.1"/>
    </source>
</evidence>
<organism evidence="5 6">
    <name type="scientific">Pseudocohnilembus persalinus</name>
    <name type="common">Ciliate</name>
    <dbReference type="NCBI Taxonomy" id="266149"/>
    <lineage>
        <taxon>Eukaryota</taxon>
        <taxon>Sar</taxon>
        <taxon>Alveolata</taxon>
        <taxon>Ciliophora</taxon>
        <taxon>Intramacronucleata</taxon>
        <taxon>Oligohymenophorea</taxon>
        <taxon>Scuticociliatia</taxon>
        <taxon>Philasterida</taxon>
        <taxon>Pseudocohnilembidae</taxon>
        <taxon>Pseudocohnilembus</taxon>
    </lineage>
</organism>
<dbReference type="CDD" id="cd14016">
    <property type="entry name" value="STKc_CK1"/>
    <property type="match status" value="1"/>
</dbReference>
<keyword evidence="5" id="KW-0418">Kinase</keyword>
<dbReference type="InterPro" id="IPR050235">
    <property type="entry name" value="CK1_Ser-Thr_kinase"/>
</dbReference>
<dbReference type="InterPro" id="IPR011009">
    <property type="entry name" value="Kinase-like_dom_sf"/>
</dbReference>
<dbReference type="PANTHER" id="PTHR11909">
    <property type="entry name" value="CASEIN KINASE-RELATED"/>
    <property type="match status" value="1"/>
</dbReference>
<accession>A0A0V0QZ44</accession>
<keyword evidence="6" id="KW-1185">Reference proteome</keyword>
<feature type="domain" description="Protein kinase" evidence="4">
    <location>
        <begin position="1"/>
        <end position="172"/>
    </location>
</feature>
<dbReference type="GO" id="GO:0004674">
    <property type="term" value="F:protein serine/threonine kinase activity"/>
    <property type="evidence" value="ECO:0007669"/>
    <property type="project" value="UniProtKB-EC"/>
</dbReference>
<dbReference type="Gene3D" id="1.10.510.10">
    <property type="entry name" value="Transferase(Phosphotransferase) domain 1"/>
    <property type="match status" value="1"/>
</dbReference>
<dbReference type="InParanoid" id="A0A0V0QZ44"/>
<dbReference type="Proteomes" id="UP000054937">
    <property type="component" value="Unassembled WGS sequence"/>
</dbReference>
<protein>
    <recommendedName>
        <fullName evidence="2">Casein kinase I</fullName>
        <ecNumber evidence="1">2.7.11.1</ecNumber>
    </recommendedName>
</protein>
<reference evidence="5 6" key="1">
    <citation type="journal article" date="2015" name="Sci. Rep.">
        <title>Genome of the facultative scuticociliatosis pathogen Pseudocohnilembus persalinus provides insight into its virulence through horizontal gene transfer.</title>
        <authorList>
            <person name="Xiong J."/>
            <person name="Wang G."/>
            <person name="Cheng J."/>
            <person name="Tian M."/>
            <person name="Pan X."/>
            <person name="Warren A."/>
            <person name="Jiang C."/>
            <person name="Yuan D."/>
            <person name="Miao W."/>
        </authorList>
    </citation>
    <scope>NUCLEOTIDE SEQUENCE [LARGE SCALE GENOMIC DNA]</scope>
    <source>
        <strain evidence="5">36N120E</strain>
    </source>
</reference>
<feature type="compositionally biased region" description="Polar residues" evidence="3">
    <location>
        <begin position="298"/>
        <end position="309"/>
    </location>
</feature>
<evidence type="ECO:0000256" key="2">
    <source>
        <dbReference type="ARBA" id="ARBA00023860"/>
    </source>
</evidence>
<gene>
    <name evidence="5" type="ORF">PPERSA_11006</name>
</gene>
<dbReference type="AlphaFoldDB" id="A0A0V0QZ44"/>
<dbReference type="InterPro" id="IPR008271">
    <property type="entry name" value="Ser/Thr_kinase_AS"/>
</dbReference>
<dbReference type="OrthoDB" id="5800476at2759"/>
<dbReference type="EMBL" id="LDAU01000082">
    <property type="protein sequence ID" value="KRX07457.1"/>
    <property type="molecule type" value="Genomic_DNA"/>
</dbReference>
<evidence type="ECO:0000256" key="1">
    <source>
        <dbReference type="ARBA" id="ARBA00012513"/>
    </source>
</evidence>
<dbReference type="Pfam" id="PF00069">
    <property type="entry name" value="Pkinase"/>
    <property type="match status" value="1"/>
</dbReference>
<dbReference type="OMA" id="MILHELK"/>
<proteinExistence type="predicted"/>
<feature type="compositionally biased region" description="Low complexity" evidence="3">
    <location>
        <begin position="273"/>
        <end position="297"/>
    </location>
</feature>
<dbReference type="SUPFAM" id="SSF56112">
    <property type="entry name" value="Protein kinase-like (PK-like)"/>
    <property type="match status" value="1"/>
</dbReference>
<sequence>MLADQLISRIETIHSKGYIHRDVKPENFLIGMGKSANIIYLIDFGLSKKYRDSRNNQHIPYRENKSLIGTARYATVNSHLGMEQSRRDDIESIGYLLVYFLKGSLPWQGIKATDKQDKYNKIMEKKLSTSSEILCKGLPIEFSIYMSYSRNLKFEEKPDYLYLRKMFKELFVRRNFEWNYMYDWCYPSDNIDLDDISKNNNDQKFDKTYVKKNTDGEIKFKLTINTQGMYEERESKTNNNLLDQRDEFNQHEQMINSDYQKNEENISEEKLQNNYNNDQNNTNSNQNSQQKENSSNNKDTGSMIAQQENVKNDAF</sequence>
<dbReference type="InterPro" id="IPR000719">
    <property type="entry name" value="Prot_kinase_dom"/>
</dbReference>